<sequence>MAEFDFCIAGGGVVGLAIARALSRSGSVLLAEKNDLFGSETSSRNSEVIHAGLYYPAGSLKERLCLQGKALLYDFCNRHNVPYRRTGKLIIAPTANHPKIQALQTTAARLNIPLQYLDQHALTALEPDVQGQCALLSPTTGIIDSHHYMQTLAQLAQANNALLMRQTHVSAARVKNNHWQIDLQTSDGPYQTSASVFINATGLHAQQLASQCDMNSADIPPLYPCRGHYFSYSGKAPFSHLIYPLPEDNLTGLGIHATLDLSGQVRFGPDTQYLHRNQIDDYQVPTERESAFYAAIRNYFPGIDRQRLHADYAGIRPKLHSASQPAADFDIRLTHVTPAAIHLFGIESPGLTSSLAIAQEVTELLQMA</sequence>
<dbReference type="EMBL" id="JAEDAH010000001">
    <property type="protein sequence ID" value="MCA6062030.1"/>
    <property type="molecule type" value="Genomic_DNA"/>
</dbReference>
<accession>A0ABS7ZNV8</accession>
<evidence type="ECO:0000259" key="6">
    <source>
        <dbReference type="Pfam" id="PF01266"/>
    </source>
</evidence>
<evidence type="ECO:0000256" key="5">
    <source>
        <dbReference type="ARBA" id="ARBA00037941"/>
    </source>
</evidence>
<keyword evidence="8" id="KW-1185">Reference proteome</keyword>
<protein>
    <submittedName>
        <fullName evidence="7">NAD(P)/FAD-dependent oxidoreductase</fullName>
    </submittedName>
</protein>
<evidence type="ECO:0000313" key="8">
    <source>
        <dbReference type="Proteomes" id="UP000714380"/>
    </source>
</evidence>
<keyword evidence="4" id="KW-0560">Oxidoreductase</keyword>
<dbReference type="InterPro" id="IPR036188">
    <property type="entry name" value="FAD/NAD-bd_sf"/>
</dbReference>
<evidence type="ECO:0000313" key="7">
    <source>
        <dbReference type="EMBL" id="MCA6062030.1"/>
    </source>
</evidence>
<dbReference type="InterPro" id="IPR006076">
    <property type="entry name" value="FAD-dep_OxRdtase"/>
</dbReference>
<dbReference type="Gene3D" id="3.30.9.10">
    <property type="entry name" value="D-Amino Acid Oxidase, subunit A, domain 2"/>
    <property type="match status" value="1"/>
</dbReference>
<dbReference type="PANTHER" id="PTHR43104">
    <property type="entry name" value="L-2-HYDROXYGLUTARATE DEHYDROGENASE, MITOCHONDRIAL"/>
    <property type="match status" value="1"/>
</dbReference>
<comment type="cofactor">
    <cofactor evidence="1">
        <name>FAD</name>
        <dbReference type="ChEBI" id="CHEBI:57692"/>
    </cofactor>
</comment>
<dbReference type="SUPFAM" id="SSF51905">
    <property type="entry name" value="FAD/NAD(P)-binding domain"/>
    <property type="match status" value="1"/>
</dbReference>
<name>A0ABS7ZNV8_9GAMM</name>
<reference evidence="7 8" key="1">
    <citation type="submission" date="2020-12" db="EMBL/GenBank/DDBJ databases">
        <title>Novel Thalassolituus-related marine hydrocarbonoclastic bacteria mediated algae-derived hydrocarbons mineralization in twilight zone of the northern South China Sea.</title>
        <authorList>
            <person name="Dong C."/>
        </authorList>
    </citation>
    <scope>NUCLEOTIDE SEQUENCE [LARGE SCALE GENOMIC DNA]</scope>
    <source>
        <strain evidence="7 8">IMCC1826</strain>
    </source>
</reference>
<gene>
    <name evidence="7" type="ORF">I9W95_00255</name>
</gene>
<evidence type="ECO:0000256" key="1">
    <source>
        <dbReference type="ARBA" id="ARBA00001974"/>
    </source>
</evidence>
<dbReference type="Gene3D" id="3.50.50.60">
    <property type="entry name" value="FAD/NAD(P)-binding domain"/>
    <property type="match status" value="1"/>
</dbReference>
<dbReference type="Pfam" id="PF01266">
    <property type="entry name" value="DAO"/>
    <property type="match status" value="1"/>
</dbReference>
<evidence type="ECO:0000256" key="3">
    <source>
        <dbReference type="ARBA" id="ARBA00022827"/>
    </source>
</evidence>
<evidence type="ECO:0000256" key="2">
    <source>
        <dbReference type="ARBA" id="ARBA00022630"/>
    </source>
</evidence>
<keyword evidence="3" id="KW-0274">FAD</keyword>
<comment type="caution">
    <text evidence="7">The sequence shown here is derived from an EMBL/GenBank/DDBJ whole genome shotgun (WGS) entry which is preliminary data.</text>
</comment>
<dbReference type="PANTHER" id="PTHR43104:SF4">
    <property type="entry name" value="L-2-HYDROXYGLUTARATE DEHYDROGENASE, MITOCHONDRIAL"/>
    <property type="match status" value="1"/>
</dbReference>
<proteinExistence type="inferred from homology"/>
<keyword evidence="2" id="KW-0285">Flavoprotein</keyword>
<dbReference type="RefSeq" id="WP_225670484.1">
    <property type="nucleotide sequence ID" value="NZ_JAEDAH010000001.1"/>
</dbReference>
<dbReference type="Proteomes" id="UP000714380">
    <property type="component" value="Unassembled WGS sequence"/>
</dbReference>
<evidence type="ECO:0000256" key="4">
    <source>
        <dbReference type="ARBA" id="ARBA00023002"/>
    </source>
</evidence>
<organism evidence="7 8">
    <name type="scientific">Thalassolituus marinus</name>
    <dbReference type="NCBI Taxonomy" id="671053"/>
    <lineage>
        <taxon>Bacteria</taxon>
        <taxon>Pseudomonadati</taxon>
        <taxon>Pseudomonadota</taxon>
        <taxon>Gammaproteobacteria</taxon>
        <taxon>Oceanospirillales</taxon>
        <taxon>Oceanospirillaceae</taxon>
        <taxon>Thalassolituus</taxon>
    </lineage>
</organism>
<comment type="similarity">
    <text evidence="5">Belongs to the L2HGDH family.</text>
</comment>
<feature type="domain" description="FAD dependent oxidoreductase" evidence="6">
    <location>
        <begin position="5"/>
        <end position="364"/>
    </location>
</feature>